<dbReference type="Pfam" id="PF05168">
    <property type="entry name" value="HEPN"/>
    <property type="match status" value="1"/>
</dbReference>
<name>A0A399FV31_UNCN2</name>
<comment type="caution">
    <text evidence="3">The sequence shown here is derived from an EMBL/GenBank/DDBJ whole genome shotgun (WGS) entry which is preliminary data.</text>
</comment>
<evidence type="ECO:0000313" key="3">
    <source>
        <dbReference type="EMBL" id="RIH99930.1"/>
    </source>
</evidence>
<accession>A0A399FV31</accession>
<dbReference type="Proteomes" id="UP000266287">
    <property type="component" value="Unassembled WGS sequence"/>
</dbReference>
<sequence length="185" mass="21149">MSDLKKEMLKIKVKGYFDNGDLKVDPTITALVKYHVDKARHNIETGSLLMEVSEDNESKKRLKVSADYIGYDWTISCGYYAMFHAATAALAAIGIKAQSHESLIEGLEYHFVFKEKAIESEDIEKIKSAKRLDDKYVNRMWATKSKRNTAQYKADAVIAQKDAEKIYRNAIDFVDTIESLIKELR</sequence>
<dbReference type="PANTHER" id="PTHR36565">
    <property type="entry name" value="UPF0332 PROTEIN TM_1000"/>
    <property type="match status" value="1"/>
</dbReference>
<dbReference type="AlphaFoldDB" id="A0A399FV31"/>
<feature type="domain" description="HEPN" evidence="2">
    <location>
        <begin position="70"/>
        <end position="178"/>
    </location>
</feature>
<reference evidence="3 4" key="1">
    <citation type="submission" date="2018-08" db="EMBL/GenBank/DDBJ databases">
        <title>Draft genome of candidate division NPL-UPA2 bacterium Unc8 that adapted to ultra-basic serpentinizing groundwater.</title>
        <authorList>
            <person name="Ishii S."/>
            <person name="Suzuki S."/>
            <person name="Nealson K.H."/>
        </authorList>
    </citation>
    <scope>NUCLEOTIDE SEQUENCE [LARGE SCALE GENOMIC DNA]</scope>
    <source>
        <strain evidence="3">Unc8</strain>
    </source>
</reference>
<dbReference type="PANTHER" id="PTHR36565:SF1">
    <property type="entry name" value="UPF0332 PROTEIN TM_1000"/>
    <property type="match status" value="1"/>
</dbReference>
<dbReference type="InterPro" id="IPR052226">
    <property type="entry name" value="UPF0332_toxin"/>
</dbReference>
<evidence type="ECO:0000313" key="4">
    <source>
        <dbReference type="Proteomes" id="UP000266287"/>
    </source>
</evidence>
<evidence type="ECO:0000259" key="2">
    <source>
        <dbReference type="Pfam" id="PF05168"/>
    </source>
</evidence>
<dbReference type="InterPro" id="IPR007842">
    <property type="entry name" value="HEPN_dom"/>
</dbReference>
<gene>
    <name evidence="3" type="ORF">B9J77_04140</name>
</gene>
<comment type="similarity">
    <text evidence="1">Belongs to the UPF0332 family.</text>
</comment>
<proteinExistence type="inferred from homology"/>
<organism evidence="3 4">
    <name type="scientific">candidate division NPL-UPA2 bacterium Unc8</name>
    <dbReference type="NCBI Taxonomy" id="1980939"/>
    <lineage>
        <taxon>Bacteria</taxon>
    </lineage>
</organism>
<evidence type="ECO:0000256" key="1">
    <source>
        <dbReference type="ARBA" id="ARBA00038248"/>
    </source>
</evidence>
<protein>
    <submittedName>
        <fullName evidence="3">HEPN domain-containing protein</fullName>
    </submittedName>
</protein>
<dbReference type="Gene3D" id="1.20.120.330">
    <property type="entry name" value="Nucleotidyltransferases domain 2"/>
    <property type="match status" value="1"/>
</dbReference>
<dbReference type="EMBL" id="NDHY01000009">
    <property type="protein sequence ID" value="RIH99930.1"/>
    <property type="molecule type" value="Genomic_DNA"/>
</dbReference>